<dbReference type="GO" id="GO:0007186">
    <property type="term" value="P:G protein-coupled receptor signaling pathway"/>
    <property type="evidence" value="ECO:0007669"/>
    <property type="project" value="TreeGrafter"/>
</dbReference>
<evidence type="ECO:0000256" key="1">
    <source>
        <dbReference type="ARBA" id="ARBA00009049"/>
    </source>
</evidence>
<name>A0AA38RKP9_9PEZI</name>
<dbReference type="InterPro" id="IPR011989">
    <property type="entry name" value="ARM-like"/>
</dbReference>
<dbReference type="InterPro" id="IPR016024">
    <property type="entry name" value="ARM-type_fold"/>
</dbReference>
<protein>
    <submittedName>
        <fullName evidence="4">Synembryn-like protein C3E7.04c</fullName>
    </submittedName>
</protein>
<gene>
    <name evidence="4" type="ORF">NKR19_g8742</name>
</gene>
<dbReference type="SUPFAM" id="SSF48371">
    <property type="entry name" value="ARM repeat"/>
    <property type="match status" value="1"/>
</dbReference>
<dbReference type="InterPro" id="IPR019318">
    <property type="entry name" value="Gua_nucleotide_exch_fac_Ric8"/>
</dbReference>
<evidence type="ECO:0000256" key="2">
    <source>
        <dbReference type="ARBA" id="ARBA00022658"/>
    </source>
</evidence>
<organism evidence="4 5">
    <name type="scientific">Coniochaeta hoffmannii</name>
    <dbReference type="NCBI Taxonomy" id="91930"/>
    <lineage>
        <taxon>Eukaryota</taxon>
        <taxon>Fungi</taxon>
        <taxon>Dikarya</taxon>
        <taxon>Ascomycota</taxon>
        <taxon>Pezizomycotina</taxon>
        <taxon>Sordariomycetes</taxon>
        <taxon>Sordariomycetidae</taxon>
        <taxon>Coniochaetales</taxon>
        <taxon>Coniochaetaceae</taxon>
        <taxon>Coniochaeta</taxon>
    </lineage>
</organism>
<comment type="caution">
    <text evidence="4">The sequence shown here is derived from an EMBL/GenBank/DDBJ whole genome shotgun (WGS) entry which is preliminary data.</text>
</comment>
<comment type="similarity">
    <text evidence="1">Belongs to the synembryn family.</text>
</comment>
<dbReference type="PANTHER" id="PTHR12425">
    <property type="entry name" value="SYNEMBRYN"/>
    <property type="match status" value="1"/>
</dbReference>
<dbReference type="EMBL" id="JANBVN010000186">
    <property type="protein sequence ID" value="KAJ9134223.1"/>
    <property type="molecule type" value="Genomic_DNA"/>
</dbReference>
<dbReference type="Gene3D" id="1.25.10.10">
    <property type="entry name" value="Leucine-rich Repeat Variant"/>
    <property type="match status" value="1"/>
</dbReference>
<evidence type="ECO:0000256" key="3">
    <source>
        <dbReference type="ARBA" id="ARBA00023186"/>
    </source>
</evidence>
<proteinExistence type="inferred from homology"/>
<reference evidence="4" key="1">
    <citation type="submission" date="2022-07" db="EMBL/GenBank/DDBJ databases">
        <title>Fungi with potential for degradation of polypropylene.</title>
        <authorList>
            <person name="Gostincar C."/>
        </authorList>
    </citation>
    <scope>NUCLEOTIDE SEQUENCE</scope>
    <source>
        <strain evidence="4">EXF-13287</strain>
    </source>
</reference>
<evidence type="ECO:0000313" key="4">
    <source>
        <dbReference type="EMBL" id="KAJ9134223.1"/>
    </source>
</evidence>
<accession>A0AA38RKP9</accession>
<dbReference type="AlphaFoldDB" id="A0AA38RKP9"/>
<dbReference type="PANTHER" id="PTHR12425:SF5">
    <property type="entry name" value="SYNEMBRYN"/>
    <property type="match status" value="1"/>
</dbReference>
<keyword evidence="2" id="KW-0344">Guanine-nucleotide releasing factor</keyword>
<sequence>MSRSTQGTLTGSAKLQAVRTLVDKLAEDLKSSSLQSHQRDALLEELKVYGRDPANADPIFTREGIETLTRHAFNSSSGTTSRNALRVLCNAMFLKPETRQMFVDLGYEEKACEKLNNDNRDDEFLISRLIFLTTYNTTVSLTSLIDQYHLADSMVQNLARHATRISAKDSKAKADPMEDMALVETLKLLFNVTHFAPDRASAFAPAIPHVVTILTNHDLPTSNTPLAPPFGQLINALINLKLDDKDIHSSLYPKDDPKNVAARLIQLLDLALIAYNDDDLETNVTPLIGAIMSVQEHAPEDVRQFIRDKLLPTEEDRKQVLGRGNSLTSRLLRNSTNPLTPKLRDAISHLLFDLSDKDANKFVQNVGYGYASGFLFQNNIPVPESASDAHASAGEDRRPINPITGQFIDTEQFAEVPEMTDAEKEREAERLFVLFERLKKTGVMNVENPVERMYQEGRVRELGDDEVEEVD</sequence>
<keyword evidence="3" id="KW-0143">Chaperone</keyword>
<evidence type="ECO:0000313" key="5">
    <source>
        <dbReference type="Proteomes" id="UP001174691"/>
    </source>
</evidence>
<dbReference type="GO" id="GO:0001965">
    <property type="term" value="F:G-protein alpha-subunit binding"/>
    <property type="evidence" value="ECO:0007669"/>
    <property type="project" value="TreeGrafter"/>
</dbReference>
<dbReference type="Proteomes" id="UP001174691">
    <property type="component" value="Unassembled WGS sequence"/>
</dbReference>
<dbReference type="Pfam" id="PF10165">
    <property type="entry name" value="Ric8"/>
    <property type="match status" value="1"/>
</dbReference>
<dbReference type="GO" id="GO:0005085">
    <property type="term" value="F:guanyl-nucleotide exchange factor activity"/>
    <property type="evidence" value="ECO:0007669"/>
    <property type="project" value="UniProtKB-KW"/>
</dbReference>
<dbReference type="GO" id="GO:0005737">
    <property type="term" value="C:cytoplasm"/>
    <property type="evidence" value="ECO:0007669"/>
    <property type="project" value="TreeGrafter"/>
</dbReference>
<keyword evidence="5" id="KW-1185">Reference proteome</keyword>